<organism evidence="2 3">
    <name type="scientific">Promicromonospora vindobonensis</name>
    <dbReference type="NCBI Taxonomy" id="195748"/>
    <lineage>
        <taxon>Bacteria</taxon>
        <taxon>Bacillati</taxon>
        <taxon>Actinomycetota</taxon>
        <taxon>Actinomycetes</taxon>
        <taxon>Micrococcales</taxon>
        <taxon>Promicromonosporaceae</taxon>
        <taxon>Promicromonospora</taxon>
    </lineage>
</organism>
<gene>
    <name evidence="2" type="ORF">ACFS27_00820</name>
</gene>
<dbReference type="GO" id="GO:0004519">
    <property type="term" value="F:endonuclease activity"/>
    <property type="evidence" value="ECO:0007669"/>
    <property type="project" value="UniProtKB-KW"/>
</dbReference>
<feature type="compositionally biased region" description="Acidic residues" evidence="1">
    <location>
        <begin position="356"/>
        <end position="365"/>
    </location>
</feature>
<dbReference type="RefSeq" id="WP_377179370.1">
    <property type="nucleotide sequence ID" value="NZ_JBHUOG010000001.1"/>
</dbReference>
<feature type="region of interest" description="Disordered" evidence="1">
    <location>
        <begin position="679"/>
        <end position="708"/>
    </location>
</feature>
<keyword evidence="2" id="KW-0378">Hydrolase</keyword>
<accession>A0ABW5VP26</accession>
<feature type="compositionally biased region" description="Basic and acidic residues" evidence="1">
    <location>
        <begin position="371"/>
        <end position="383"/>
    </location>
</feature>
<keyword evidence="3" id="KW-1185">Reference proteome</keyword>
<reference evidence="3" key="1">
    <citation type="journal article" date="2019" name="Int. J. Syst. Evol. Microbiol.">
        <title>The Global Catalogue of Microorganisms (GCM) 10K type strain sequencing project: providing services to taxonomists for standard genome sequencing and annotation.</title>
        <authorList>
            <consortium name="The Broad Institute Genomics Platform"/>
            <consortium name="The Broad Institute Genome Sequencing Center for Infectious Disease"/>
            <person name="Wu L."/>
            <person name="Ma J."/>
        </authorList>
    </citation>
    <scope>NUCLEOTIDE SEQUENCE [LARGE SCALE GENOMIC DNA]</scope>
    <source>
        <strain evidence="3">CCM 7044</strain>
    </source>
</reference>
<evidence type="ECO:0000313" key="3">
    <source>
        <dbReference type="Proteomes" id="UP001597479"/>
    </source>
</evidence>
<keyword evidence="2" id="KW-0540">Nuclease</keyword>
<name>A0ABW5VP26_9MICO</name>
<feature type="compositionally biased region" description="Low complexity" evidence="1">
    <location>
        <begin position="384"/>
        <end position="406"/>
    </location>
</feature>
<sequence>MDDGQRYPGLSSVLLEDLAGDNPVLGELVVRDGVEVRVVAHDEVPAWVFNAPPDRWPDAAPDDLLDGAPEGAPGGRLPEGMPVAVWPEDVLQEAVRGVPGARLARVVAEAIDVDGNLDHGRGEDPGLPGSSVLGELSDDALGDLVTACGRLQSWAAGLQAQVVAERATRESHALAHNSLVAQVTSELVVTESEAAEVVVRAQAGAQHPSVITALITGRIDVRKAHTLLRSAAQLTATERAEAIARYLPQAPHRTWKWLQTRMLAFAKARHGAAQTARTEAQRRCVQLDRAENDMGWLSAYLPAVDAAAVWGVVDDMAHQLRHTTGEDRTLGQLRADSLTGIITGRLLPADRYTDTTEPDDNEPDDTTSTSTDHEVARDTDHGTHPTAGTTTTTGASTSTGTTTGTGVDSRATGTGASSGPHDDAASGAEDSSVGGAGTAHEAADDTEAAHAPSTDTDVSVCTCGGRAPVQVVVQEIVRPVRITPTRPVVRVTVPASTLLGLDDAPGHLTGYGPIPADTARLIAQDATWQRLLTDPVTGILTDYSTTTYQPGKVLRTAVETRDETCTFLWGCDTPATRCDLDHIQPFDHEHRNERNDSGQTNAHNLHPLCRKHHLLKTHAGWGIVRDPLTGVTTWTTPTGRTHTRPPTVLDTHIDLDHIDPDTSHDLTLHALTGQHLPRSYQTTEPGAVPTDPTPTNPTTPHDPGQPPF</sequence>
<dbReference type="CDD" id="cd00085">
    <property type="entry name" value="HNHc"/>
    <property type="match status" value="1"/>
</dbReference>
<evidence type="ECO:0000313" key="2">
    <source>
        <dbReference type="EMBL" id="MFD2792080.1"/>
    </source>
</evidence>
<dbReference type="InterPro" id="IPR003615">
    <property type="entry name" value="HNH_nuc"/>
</dbReference>
<dbReference type="EMBL" id="JBHUOG010000001">
    <property type="protein sequence ID" value="MFD2792080.1"/>
    <property type="molecule type" value="Genomic_DNA"/>
</dbReference>
<proteinExistence type="predicted"/>
<evidence type="ECO:0000256" key="1">
    <source>
        <dbReference type="SAM" id="MobiDB-lite"/>
    </source>
</evidence>
<dbReference type="Proteomes" id="UP001597479">
    <property type="component" value="Unassembled WGS sequence"/>
</dbReference>
<comment type="caution">
    <text evidence="2">The sequence shown here is derived from an EMBL/GenBank/DDBJ whole genome shotgun (WGS) entry which is preliminary data.</text>
</comment>
<keyword evidence="2" id="KW-0255">Endonuclease</keyword>
<feature type="region of interest" description="Disordered" evidence="1">
    <location>
        <begin position="348"/>
        <end position="457"/>
    </location>
</feature>
<protein>
    <submittedName>
        <fullName evidence="2">HNH endonuclease</fullName>
    </submittedName>
</protein>